<comment type="caution">
    <text evidence="1">The sequence shown here is derived from an EMBL/GenBank/DDBJ whole genome shotgun (WGS) entry which is preliminary data.</text>
</comment>
<sequence>MFNYLIDHSGFLTGPIELAVTPGLGVQLPSNAVQLSFELPAPESGRVWTLVNNVPREVIDRRGLVYRKENGVKQIWSEPGELPDELTAEPWPGDGYFWIDNTWKLDETARVSAIKVDVFRLRDTLLRDAVLRIAPLQYAEDIGDASHDEQLRLLEWKLYSVELNRIEKLPGFPEQITWPIAPGTTVDS</sequence>
<dbReference type="RefSeq" id="WP_115146412.1">
    <property type="nucleotide sequence ID" value="NZ_QRAV01000003.1"/>
</dbReference>
<evidence type="ECO:0000313" key="2">
    <source>
        <dbReference type="Proteomes" id="UP000255365"/>
    </source>
</evidence>
<dbReference type="AlphaFoldDB" id="A0A370STV6"/>
<accession>A0A370STV6</accession>
<name>A0A370STV6_PSEJE</name>
<dbReference type="InterPro" id="IPR003458">
    <property type="entry name" value="Phage_T4_Gp38_tail_assem"/>
</dbReference>
<proteinExistence type="predicted"/>
<dbReference type="Proteomes" id="UP000255365">
    <property type="component" value="Unassembled WGS sequence"/>
</dbReference>
<reference evidence="1 2" key="1">
    <citation type="submission" date="2018-07" db="EMBL/GenBank/DDBJ databases">
        <title>Genome sequencing of rice bacterial endophytes.</title>
        <authorList>
            <person name="Venturi V."/>
        </authorList>
    </citation>
    <scope>NUCLEOTIDE SEQUENCE [LARGE SCALE GENOMIC DNA]</scope>
    <source>
        <strain evidence="1 2">E2333</strain>
    </source>
</reference>
<protein>
    <submittedName>
        <fullName evidence="1">Virus tail fiber assembly protein lambda gpK</fullName>
    </submittedName>
</protein>
<evidence type="ECO:0000313" key="1">
    <source>
        <dbReference type="EMBL" id="RDL23151.1"/>
    </source>
</evidence>
<dbReference type="Pfam" id="PF02413">
    <property type="entry name" value="Caudo_TAP"/>
    <property type="match status" value="1"/>
</dbReference>
<organism evidence="1 2">
    <name type="scientific">Pseudomonas jessenii</name>
    <dbReference type="NCBI Taxonomy" id="77298"/>
    <lineage>
        <taxon>Bacteria</taxon>
        <taxon>Pseudomonadati</taxon>
        <taxon>Pseudomonadota</taxon>
        <taxon>Gammaproteobacteria</taxon>
        <taxon>Pseudomonadales</taxon>
        <taxon>Pseudomonadaceae</taxon>
        <taxon>Pseudomonas</taxon>
    </lineage>
</organism>
<dbReference type="EMBL" id="QRAV01000003">
    <property type="protein sequence ID" value="RDL23151.1"/>
    <property type="molecule type" value="Genomic_DNA"/>
</dbReference>
<gene>
    <name evidence="1" type="ORF">DEU51_103281</name>
</gene>